<organism evidence="1 2">
    <name type="scientific">Xylaria bambusicola</name>
    <dbReference type="NCBI Taxonomy" id="326684"/>
    <lineage>
        <taxon>Eukaryota</taxon>
        <taxon>Fungi</taxon>
        <taxon>Dikarya</taxon>
        <taxon>Ascomycota</taxon>
        <taxon>Pezizomycotina</taxon>
        <taxon>Sordariomycetes</taxon>
        <taxon>Xylariomycetidae</taxon>
        <taxon>Xylariales</taxon>
        <taxon>Xylariaceae</taxon>
        <taxon>Xylaria</taxon>
    </lineage>
</organism>
<comment type="caution">
    <text evidence="1">The sequence shown here is derived from an EMBL/GenBank/DDBJ whole genome shotgun (WGS) entry which is preliminary data.</text>
</comment>
<dbReference type="Proteomes" id="UP001305414">
    <property type="component" value="Unassembled WGS sequence"/>
</dbReference>
<protein>
    <submittedName>
        <fullName evidence="1">Uncharacterized protein</fullName>
    </submittedName>
</protein>
<gene>
    <name evidence="1" type="ORF">RRF57_001930</name>
</gene>
<keyword evidence="2" id="KW-1185">Reference proteome</keyword>
<dbReference type="EMBL" id="JAWHQM010000003">
    <property type="protein sequence ID" value="KAK5626215.1"/>
    <property type="molecule type" value="Genomic_DNA"/>
</dbReference>
<proteinExistence type="predicted"/>
<sequence length="64" mass="6934">MARLLAPAGIIGWETLDNAVTGKHASIDGKVPAHHKRSHGRVFLGQGVRFVCKIRLILAAVHQN</sequence>
<accession>A0AAN7U671</accession>
<name>A0AAN7U671_9PEZI</name>
<reference evidence="1 2" key="1">
    <citation type="submission" date="2023-10" db="EMBL/GenBank/DDBJ databases">
        <title>Draft genome sequence of Xylaria bambusicola isolate GMP-LS, the root and basal stem rot pathogen of sugarcane in Indonesia.</title>
        <authorList>
            <person name="Selvaraj P."/>
            <person name="Muralishankar V."/>
            <person name="Muruganantham S."/>
            <person name="Sp S."/>
            <person name="Haryani S."/>
            <person name="Lau K.J.X."/>
            <person name="Naqvi N.I."/>
        </authorList>
    </citation>
    <scope>NUCLEOTIDE SEQUENCE [LARGE SCALE GENOMIC DNA]</scope>
    <source>
        <strain evidence="1">GMP-LS</strain>
    </source>
</reference>
<evidence type="ECO:0000313" key="1">
    <source>
        <dbReference type="EMBL" id="KAK5626215.1"/>
    </source>
</evidence>
<dbReference type="AlphaFoldDB" id="A0AAN7U671"/>
<evidence type="ECO:0000313" key="2">
    <source>
        <dbReference type="Proteomes" id="UP001305414"/>
    </source>
</evidence>